<feature type="transmembrane region" description="Helical" evidence="1">
    <location>
        <begin position="16"/>
        <end position="36"/>
    </location>
</feature>
<feature type="transmembrane region" description="Helical" evidence="1">
    <location>
        <begin position="48"/>
        <end position="69"/>
    </location>
</feature>
<protein>
    <recommendedName>
        <fullName evidence="2">DUF1616 domain-containing protein</fullName>
    </recommendedName>
</protein>
<organism evidence="3">
    <name type="scientific">marine sediment metagenome</name>
    <dbReference type="NCBI Taxonomy" id="412755"/>
    <lineage>
        <taxon>unclassified sequences</taxon>
        <taxon>metagenomes</taxon>
        <taxon>ecological metagenomes</taxon>
    </lineage>
</organism>
<reference evidence="3" key="1">
    <citation type="journal article" date="2014" name="Front. Microbiol.">
        <title>High frequency of phylogenetically diverse reductive dehalogenase-homologous genes in deep subseafloor sedimentary metagenomes.</title>
        <authorList>
            <person name="Kawai M."/>
            <person name="Futagami T."/>
            <person name="Toyoda A."/>
            <person name="Takaki Y."/>
            <person name="Nishi S."/>
            <person name="Hori S."/>
            <person name="Arai W."/>
            <person name="Tsubouchi T."/>
            <person name="Morono Y."/>
            <person name="Uchiyama I."/>
            <person name="Ito T."/>
            <person name="Fujiyama A."/>
            <person name="Inagaki F."/>
            <person name="Takami H."/>
        </authorList>
    </citation>
    <scope>NUCLEOTIDE SEQUENCE</scope>
    <source>
        <strain evidence="3">Expedition CK06-06</strain>
    </source>
</reference>
<feature type="transmembrane region" description="Helical" evidence="1">
    <location>
        <begin position="75"/>
        <end position="95"/>
    </location>
</feature>
<feature type="transmembrane region" description="Helical" evidence="1">
    <location>
        <begin position="126"/>
        <end position="147"/>
    </location>
</feature>
<comment type="caution">
    <text evidence="3">The sequence shown here is derived from an EMBL/GenBank/DDBJ whole genome shotgun (WGS) entry which is preliminary data.</text>
</comment>
<accession>X1L8P9</accession>
<feature type="domain" description="DUF1616" evidence="2">
    <location>
        <begin position="2"/>
        <end position="267"/>
    </location>
</feature>
<dbReference type="EMBL" id="BARV01006638">
    <property type="protein sequence ID" value="GAI15423.1"/>
    <property type="molecule type" value="Genomic_DNA"/>
</dbReference>
<dbReference type="InterPro" id="IPR011674">
    <property type="entry name" value="DUF1616"/>
</dbReference>
<keyword evidence="1" id="KW-0472">Membrane</keyword>
<keyword evidence="1" id="KW-0812">Transmembrane</keyword>
<sequence length="369" mass="41351">ALIAAIIFLPSNVLRIVLGLPLVLFFTGYVLILALFPKREGLTGIERIALSFGLSIAVVPLIGLILNYTPWGIRLYPVLLSLVVFIMTMSGVAWYRRRSLTEDEKFKVPFKIGYPVWRGQSAVDRILFVVLLLTMVGAIGTLGYVIAMPKVGERFTEFYILGPQGKAEGYPNDLKLGERGKVVLGIVNHEQEKMNYQVKVIIDNMEEGVRIWLEGESGEFTAAADNTIDTKTLASDEKWERSLLFEPLQRGKRQKLEFLLFSPKLREDHHIRSELGDGDFVGMEINEAEGKGKITLDNSSGASHSYSLEIWQQGAMQKKIDLTVAGGEKLEQKIQYPPGESTFQLYKEGELALQDSGVELFLHLWIDVS</sequence>
<feature type="non-terminal residue" evidence="3">
    <location>
        <position position="1"/>
    </location>
</feature>
<dbReference type="AlphaFoldDB" id="X1L8P9"/>
<evidence type="ECO:0000256" key="1">
    <source>
        <dbReference type="SAM" id="Phobius"/>
    </source>
</evidence>
<dbReference type="Pfam" id="PF07760">
    <property type="entry name" value="DUF1616"/>
    <property type="match status" value="1"/>
</dbReference>
<evidence type="ECO:0000259" key="2">
    <source>
        <dbReference type="Pfam" id="PF07760"/>
    </source>
</evidence>
<name>X1L8P9_9ZZZZ</name>
<gene>
    <name evidence="3" type="ORF">S06H3_13585</name>
</gene>
<evidence type="ECO:0000313" key="3">
    <source>
        <dbReference type="EMBL" id="GAI15423.1"/>
    </source>
</evidence>
<proteinExistence type="predicted"/>
<keyword evidence="1" id="KW-1133">Transmembrane helix</keyword>